<keyword evidence="10" id="KW-1185">Reference proteome</keyword>
<dbReference type="GO" id="GO:0006816">
    <property type="term" value="P:calcium ion transport"/>
    <property type="evidence" value="ECO:0007669"/>
    <property type="project" value="TreeGrafter"/>
</dbReference>
<dbReference type="PANTHER" id="PTHR46730:SF1">
    <property type="entry name" value="PLAT DOMAIN-CONTAINING PROTEIN"/>
    <property type="match status" value="1"/>
</dbReference>
<dbReference type="GO" id="GO:0005261">
    <property type="term" value="F:monoatomic cation channel activity"/>
    <property type="evidence" value="ECO:0007669"/>
    <property type="project" value="TreeGrafter"/>
</dbReference>
<feature type="transmembrane region" description="Helical" evidence="7">
    <location>
        <begin position="1371"/>
        <end position="1393"/>
    </location>
</feature>
<dbReference type="RefSeq" id="XP_009032633.1">
    <property type="nucleotide sequence ID" value="XM_009034385.1"/>
</dbReference>
<feature type="transmembrane region" description="Helical" evidence="7">
    <location>
        <begin position="916"/>
        <end position="935"/>
    </location>
</feature>
<feature type="region of interest" description="Disordered" evidence="6">
    <location>
        <begin position="1783"/>
        <end position="1822"/>
    </location>
</feature>
<dbReference type="EMBL" id="GL833120">
    <property type="protein sequence ID" value="EGB13023.1"/>
    <property type="molecule type" value="Genomic_DNA"/>
</dbReference>
<evidence type="ECO:0000259" key="8">
    <source>
        <dbReference type="Pfam" id="PF02010"/>
    </source>
</evidence>
<feature type="domain" description="PKD/REJ-like" evidence="8">
    <location>
        <begin position="308"/>
        <end position="498"/>
    </location>
</feature>
<evidence type="ECO:0000256" key="2">
    <source>
        <dbReference type="ARBA" id="ARBA00022692"/>
    </source>
</evidence>
<accession>F0XW61</accession>
<dbReference type="InParanoid" id="F0XW61"/>
<evidence type="ECO:0000313" key="9">
    <source>
        <dbReference type="EMBL" id="EGB13023.1"/>
    </source>
</evidence>
<dbReference type="PANTHER" id="PTHR46730">
    <property type="entry name" value="POLYCYSTIN-1"/>
    <property type="match status" value="1"/>
</dbReference>
<evidence type="ECO:0000256" key="4">
    <source>
        <dbReference type="ARBA" id="ARBA00022989"/>
    </source>
</evidence>
<keyword evidence="5 7" id="KW-0472">Membrane</keyword>
<feature type="transmembrane region" description="Helical" evidence="7">
    <location>
        <begin position="1336"/>
        <end position="1355"/>
    </location>
</feature>
<dbReference type="KEGG" id="aaf:AURANDRAFT_60735"/>
<dbReference type="InterPro" id="IPR002859">
    <property type="entry name" value="PKD/REJ-like"/>
</dbReference>
<keyword evidence="3" id="KW-0677">Repeat</keyword>
<feature type="transmembrane region" description="Helical" evidence="7">
    <location>
        <begin position="1527"/>
        <end position="1546"/>
    </location>
</feature>
<feature type="transmembrane region" description="Helical" evidence="7">
    <location>
        <begin position="1552"/>
        <end position="1573"/>
    </location>
</feature>
<feature type="transmembrane region" description="Helical" evidence="7">
    <location>
        <begin position="1134"/>
        <end position="1155"/>
    </location>
</feature>
<dbReference type="GO" id="GO:0005886">
    <property type="term" value="C:plasma membrane"/>
    <property type="evidence" value="ECO:0007669"/>
    <property type="project" value="TreeGrafter"/>
</dbReference>
<feature type="transmembrane region" description="Helical" evidence="7">
    <location>
        <begin position="1056"/>
        <end position="1077"/>
    </location>
</feature>
<name>F0XW61_AURAN</name>
<feature type="transmembrane region" description="Helical" evidence="7">
    <location>
        <begin position="1580"/>
        <end position="1601"/>
    </location>
</feature>
<evidence type="ECO:0000256" key="3">
    <source>
        <dbReference type="ARBA" id="ARBA00022737"/>
    </source>
</evidence>
<evidence type="ECO:0000256" key="7">
    <source>
        <dbReference type="SAM" id="Phobius"/>
    </source>
</evidence>
<evidence type="ECO:0000313" key="10">
    <source>
        <dbReference type="Proteomes" id="UP000002729"/>
    </source>
</evidence>
<reference evidence="9 10" key="1">
    <citation type="journal article" date="2011" name="Proc. Natl. Acad. Sci. U.S.A.">
        <title>Niche of harmful alga Aureococcus anophagefferens revealed through ecogenomics.</title>
        <authorList>
            <person name="Gobler C.J."/>
            <person name="Berry D.L."/>
            <person name="Dyhrman S.T."/>
            <person name="Wilhelm S.W."/>
            <person name="Salamov A."/>
            <person name="Lobanov A.V."/>
            <person name="Zhang Y."/>
            <person name="Collier J.L."/>
            <person name="Wurch L.L."/>
            <person name="Kustka A.B."/>
            <person name="Dill B.D."/>
            <person name="Shah M."/>
            <person name="VerBerkmoes N.C."/>
            <person name="Kuo A."/>
            <person name="Terry A."/>
            <person name="Pangilinan J."/>
            <person name="Lindquist E.A."/>
            <person name="Lucas S."/>
            <person name="Paulsen I.T."/>
            <person name="Hattenrath-Lehmann T.K."/>
            <person name="Talmage S.C."/>
            <person name="Walker E.A."/>
            <person name="Koch F."/>
            <person name="Burson A.M."/>
            <person name="Marcoval M.A."/>
            <person name="Tang Y.Z."/>
            <person name="Lecleir G.R."/>
            <person name="Coyne K.J."/>
            <person name="Berg G.M."/>
            <person name="Bertrand E.M."/>
            <person name="Saito M.A."/>
            <person name="Gladyshev V.N."/>
            <person name="Grigoriev I.V."/>
        </authorList>
    </citation>
    <scope>NUCLEOTIDE SEQUENCE [LARGE SCALE GENOMIC DNA]</scope>
    <source>
        <strain evidence="10">CCMP 1984</strain>
    </source>
</reference>
<dbReference type="Pfam" id="PF02010">
    <property type="entry name" value="REJ"/>
    <property type="match status" value="1"/>
</dbReference>
<sequence>MPALLRRCAAAALCAAALAYAAFSFGGVLRIVARDRLAPRRPTAYPRAKCRAMDAARVAAAERRGRGAANGTAAVAALQSYYVDAGVEAAWPVVANATAANHAAYAAAHGLPYARAAPAGARARCGKLRAVGAALADAPAGKWLVFADADLSFACATATPPGAGLDRALRLAARAGGHGTGLLDLVVADRFGLFAARRTRWARRFLARLAAFLDARPALCALSPMPENAAFEAVATPRDRCRVAFVSDPAFAAARHLVGAAAKRDADRAAAFADRAARDAACLRKEAKRRRRAAPAAAPVALRVVPEAVENADAVNPSAELVLAAVVETPHGALADVVWSGPFRDADLLTPAAQRVDAGLVYLVVRAGVLAPGEAYEFELVATSGGDAAAATIAVTTNAPPRSGRLAVAPAAGVALLTEFALSLDGWVDDQLPLAYAFYHRLPGETAATQIAASSEAAAAARLPRGGGGGGVRVVVGEVSDALGAAARVGENATVAASDLGVEALDPVVEELLDESLGAADPDYGGALATAVAATGEIAPCGDAACAAVADLRGDLVDALATVVDEELPRTQLTVQRQASAAAALTARADELEPAASGAALDAVAVLASASAAAGLAEGTADGVFAALDALLGGGTLAVDEQRGDAFAGSLDDLSAALALGLVPGEAAAELAGPHGAMAVARLETIDAAAATFAASADPRASRVALPASWADEAVLVDVAVAEFVEDPRPALPTPVETTVVRVRAARFADDETAGTARRLDDGWRADQAAAAADALVVELRRVADPPADWSYAVSYVVAVNCSSGAAPPEPCRGTTAAETRDAACGGRGACGGVANATCSSATAATCLRYVSGDDWDADACVVVESGDDATVCACAADAAAADYAAASSQESYARYLRTVFRRPLDGDLLTTGRPLFRVFLGLATFWALAGLAGARLDRRDAAAAAAKPRPSEARRRSSAVLGRGASKHLETLEAHLSGDDASRDAAAAAHFKSLKAALPHAIAKGSYFRKTARRSFAARWPLLSLCRETLRRHHDWVSIYDAYDAARPRLARCALMLFDAVQLYFGGAVACFFFVIPPGLCKSFDPCRDERSCENVRSFRSFGTGGMCEWDASYDEPCVFREPSGGEETVLDLQVTLLGLAIALPLIALVNWAVETYVFAPTGDGGDDGDDVDALADAGARLLHALGVDAAVDLGDADAVARAALPAATRVVLRQREELVDALDAERDPRRAEALAALLRAHDGASRYRRGHGAVAAATLKRVGAALEAAAHWGGALTALDGPAVQYRALCQLRYAHELAAFDAGIAHALYLEHGARGGAAAPPAAVSRFAKASCYFFLFVGAAAQCWFMTFYAREIGRKETRIWADGTILGYFLLFLLVVPARLVFAHVLAPRLLDPHFRHIGDPFEESVDVPFRHALPTPVDLVDPRLLGAMLDGSRAVVAPVAETCRRVSESLSASASADERPSDPAAPKPSRRAAVREAVRAARADAGGAADRRAANRAFREERADAWAADRVAAAAKHGAWRPPLGTALGLGGLAAFFLLHEEVQAILFEEAANLAAHYVILAALFVVRGRGDLALVAVLVVVFGLLVYVCLPSLRNRDPLVSRVSSVDDAAREAALAARDGGGDEDAVAAGTLAESDDEDAARESTALEKFAESDDEDAALKEAIAAHEEDTLARFAESDAGDDEPLRSLPSRKPSRLEALFDDDAGGDEPLRSLPSREPSRLEGLFDDDAGDDEPLRSLPPSDVRRRRAPSDDDALVAQRTGTARGAMSSLIAMFTATGGDDDTDDDRAAPRESVRRRRAPSDDDALVAQRTGTAPGAVSSLIAIFTGGDDDAEPGCIQ</sequence>
<organism evidence="10">
    <name type="scientific">Aureococcus anophagefferens</name>
    <name type="common">Harmful bloom alga</name>
    <dbReference type="NCBI Taxonomy" id="44056"/>
    <lineage>
        <taxon>Eukaryota</taxon>
        <taxon>Sar</taxon>
        <taxon>Stramenopiles</taxon>
        <taxon>Ochrophyta</taxon>
        <taxon>Pelagophyceae</taxon>
        <taxon>Pelagomonadales</taxon>
        <taxon>Pelagomonadaceae</taxon>
        <taxon>Aureococcus</taxon>
    </lineage>
</organism>
<comment type="subcellular location">
    <subcellularLocation>
        <location evidence="1">Membrane</location>
    </subcellularLocation>
</comment>
<proteinExistence type="predicted"/>
<protein>
    <recommendedName>
        <fullName evidence="8">PKD/REJ-like domain-containing protein</fullName>
    </recommendedName>
</protein>
<dbReference type="GeneID" id="20223136"/>
<feature type="region of interest" description="Disordered" evidence="6">
    <location>
        <begin position="1457"/>
        <end position="1480"/>
    </location>
</feature>
<evidence type="ECO:0000256" key="1">
    <source>
        <dbReference type="ARBA" id="ARBA00004370"/>
    </source>
</evidence>
<evidence type="ECO:0000256" key="6">
    <source>
        <dbReference type="SAM" id="MobiDB-lite"/>
    </source>
</evidence>
<dbReference type="Proteomes" id="UP000002729">
    <property type="component" value="Unassembled WGS sequence"/>
</dbReference>
<feature type="region of interest" description="Disordered" evidence="6">
    <location>
        <begin position="1683"/>
        <end position="1763"/>
    </location>
</feature>
<keyword evidence="4 7" id="KW-1133">Transmembrane helix</keyword>
<keyword evidence="2 7" id="KW-0812">Transmembrane</keyword>
<gene>
    <name evidence="9" type="ORF">AURANDRAFT_60735</name>
</gene>
<evidence type="ECO:0000256" key="5">
    <source>
        <dbReference type="ARBA" id="ARBA00023136"/>
    </source>
</evidence>